<evidence type="ECO:0000256" key="1">
    <source>
        <dbReference type="SAM" id="SignalP"/>
    </source>
</evidence>
<dbReference type="AlphaFoldDB" id="A0A9P6LWS1"/>
<evidence type="ECO:0000313" key="3">
    <source>
        <dbReference type="Proteomes" id="UP000738359"/>
    </source>
</evidence>
<dbReference type="EMBL" id="JAAAHY010001609">
    <property type="protein sequence ID" value="KAF9947799.1"/>
    <property type="molecule type" value="Genomic_DNA"/>
</dbReference>
<name>A0A9P6LWS1_MORAP</name>
<keyword evidence="3" id="KW-1185">Reference proteome</keyword>
<proteinExistence type="predicted"/>
<reference evidence="2" key="1">
    <citation type="journal article" date="2020" name="Fungal Divers.">
        <title>Resolving the Mortierellaceae phylogeny through synthesis of multi-gene phylogenetics and phylogenomics.</title>
        <authorList>
            <person name="Vandepol N."/>
            <person name="Liber J."/>
            <person name="Desiro A."/>
            <person name="Na H."/>
            <person name="Kennedy M."/>
            <person name="Barry K."/>
            <person name="Grigoriev I.V."/>
            <person name="Miller A.N."/>
            <person name="O'Donnell K."/>
            <person name="Stajich J.E."/>
            <person name="Bonito G."/>
        </authorList>
    </citation>
    <scope>NUCLEOTIDE SEQUENCE</scope>
    <source>
        <strain evidence="2">CK1249</strain>
    </source>
</reference>
<evidence type="ECO:0008006" key="4">
    <source>
        <dbReference type="Google" id="ProtNLM"/>
    </source>
</evidence>
<feature type="signal peptide" evidence="1">
    <location>
        <begin position="1"/>
        <end position="17"/>
    </location>
</feature>
<keyword evidence="1" id="KW-0732">Signal</keyword>
<gene>
    <name evidence="2" type="ORF">BGZ70_002501</name>
</gene>
<accession>A0A9P6LWS1</accession>
<protein>
    <recommendedName>
        <fullName evidence="4">Hexosyltransferase</fullName>
    </recommendedName>
</protein>
<dbReference type="OrthoDB" id="2398757at2759"/>
<dbReference type="Proteomes" id="UP000738359">
    <property type="component" value="Unassembled WGS sequence"/>
</dbReference>
<sequence length="244" mass="28375">MLKRLVILTICITSLLHLELDLRTILDRSEKRGSSSPVKNQVTASGTPYTAFVHKSCAETFTFGYTWFTNSFNVVCDSNDPSPLCTLKMENPNGYETLGEKALNLWKYVRQSNDVEDIIIKIDDDTMIQKHVFDAFVDEFAKRKNNSIAGIMNTWGGEFYWPLGRLYMFKKSFLPPADDFLWRNATFFNKWEDCQIGYLIQEKNVDHTYYLEPEQFWHANFEDSRVKIDFKHLSATCTTEPTKP</sequence>
<evidence type="ECO:0000313" key="2">
    <source>
        <dbReference type="EMBL" id="KAF9947799.1"/>
    </source>
</evidence>
<organism evidence="2 3">
    <name type="scientific">Mortierella alpina</name>
    <name type="common">Oleaginous fungus</name>
    <name type="synonym">Mortierella renispora</name>
    <dbReference type="NCBI Taxonomy" id="64518"/>
    <lineage>
        <taxon>Eukaryota</taxon>
        <taxon>Fungi</taxon>
        <taxon>Fungi incertae sedis</taxon>
        <taxon>Mucoromycota</taxon>
        <taxon>Mortierellomycotina</taxon>
        <taxon>Mortierellomycetes</taxon>
        <taxon>Mortierellales</taxon>
        <taxon>Mortierellaceae</taxon>
        <taxon>Mortierella</taxon>
    </lineage>
</organism>
<comment type="caution">
    <text evidence="2">The sequence shown here is derived from an EMBL/GenBank/DDBJ whole genome shotgun (WGS) entry which is preliminary data.</text>
</comment>
<feature type="chain" id="PRO_5040284666" description="Hexosyltransferase" evidence="1">
    <location>
        <begin position="18"/>
        <end position="244"/>
    </location>
</feature>